<organism evidence="1 2">
    <name type="scientific">Hyalomma asiaticum</name>
    <name type="common">Tick</name>
    <dbReference type="NCBI Taxonomy" id="266040"/>
    <lineage>
        <taxon>Eukaryota</taxon>
        <taxon>Metazoa</taxon>
        <taxon>Ecdysozoa</taxon>
        <taxon>Arthropoda</taxon>
        <taxon>Chelicerata</taxon>
        <taxon>Arachnida</taxon>
        <taxon>Acari</taxon>
        <taxon>Parasitiformes</taxon>
        <taxon>Ixodida</taxon>
        <taxon>Ixodoidea</taxon>
        <taxon>Ixodidae</taxon>
        <taxon>Hyalomminae</taxon>
        <taxon>Hyalomma</taxon>
    </lineage>
</organism>
<gene>
    <name evidence="1" type="ORF">HPB50_025883</name>
</gene>
<protein>
    <submittedName>
        <fullName evidence="1">Uncharacterized protein</fullName>
    </submittedName>
</protein>
<evidence type="ECO:0000313" key="2">
    <source>
        <dbReference type="Proteomes" id="UP000821845"/>
    </source>
</evidence>
<comment type="caution">
    <text evidence="1">The sequence shown here is derived from an EMBL/GenBank/DDBJ whole genome shotgun (WGS) entry which is preliminary data.</text>
</comment>
<name>A0ACB7TC84_HYAAI</name>
<keyword evidence="2" id="KW-1185">Reference proteome</keyword>
<reference evidence="1" key="1">
    <citation type="submission" date="2020-05" db="EMBL/GenBank/DDBJ databases">
        <title>Large-scale comparative analyses of tick genomes elucidate their genetic diversity and vector capacities.</title>
        <authorList>
            <person name="Jia N."/>
            <person name="Wang J."/>
            <person name="Shi W."/>
            <person name="Du L."/>
            <person name="Sun Y."/>
            <person name="Zhan W."/>
            <person name="Jiang J."/>
            <person name="Wang Q."/>
            <person name="Zhang B."/>
            <person name="Ji P."/>
            <person name="Sakyi L.B."/>
            <person name="Cui X."/>
            <person name="Yuan T."/>
            <person name="Jiang B."/>
            <person name="Yang W."/>
            <person name="Lam T.T.-Y."/>
            <person name="Chang Q."/>
            <person name="Ding S."/>
            <person name="Wang X."/>
            <person name="Zhu J."/>
            <person name="Ruan X."/>
            <person name="Zhao L."/>
            <person name="Wei J."/>
            <person name="Que T."/>
            <person name="Du C."/>
            <person name="Cheng J."/>
            <person name="Dai P."/>
            <person name="Han X."/>
            <person name="Huang E."/>
            <person name="Gao Y."/>
            <person name="Liu J."/>
            <person name="Shao H."/>
            <person name="Ye R."/>
            <person name="Li L."/>
            <person name="Wei W."/>
            <person name="Wang X."/>
            <person name="Wang C."/>
            <person name="Yang T."/>
            <person name="Huo Q."/>
            <person name="Li W."/>
            <person name="Guo W."/>
            <person name="Chen H."/>
            <person name="Zhou L."/>
            <person name="Ni X."/>
            <person name="Tian J."/>
            <person name="Zhou Y."/>
            <person name="Sheng Y."/>
            <person name="Liu T."/>
            <person name="Pan Y."/>
            <person name="Xia L."/>
            <person name="Li J."/>
            <person name="Zhao F."/>
            <person name="Cao W."/>
        </authorList>
    </citation>
    <scope>NUCLEOTIDE SEQUENCE</scope>
    <source>
        <strain evidence="1">Hyas-2018</strain>
    </source>
</reference>
<sequence length="100" mass="9645">MPVAASVFLGVLSVAYGGFLHGGSGSVLHGGIAVHAAPAAVAYRTAAVAAPVATYGAGLGFGHTIAAAPAVHYKTFLNGGAGLGFGAAAPHVKIISHVKK</sequence>
<evidence type="ECO:0000313" key="1">
    <source>
        <dbReference type="EMBL" id="KAH6943731.1"/>
    </source>
</evidence>
<dbReference type="Proteomes" id="UP000821845">
    <property type="component" value="Chromosome 10"/>
</dbReference>
<accession>A0ACB7TC84</accession>
<proteinExistence type="predicted"/>
<dbReference type="EMBL" id="CM023490">
    <property type="protein sequence ID" value="KAH6943731.1"/>
    <property type="molecule type" value="Genomic_DNA"/>
</dbReference>